<dbReference type="InterPro" id="IPR017806">
    <property type="entry name" value="EgtB"/>
</dbReference>
<keyword evidence="7" id="KW-1185">Reference proteome</keyword>
<dbReference type="PANTHER" id="PTHR23150:SF36">
    <property type="entry name" value="HERCYNINE OXYGENASE"/>
    <property type="match status" value="1"/>
</dbReference>
<keyword evidence="2" id="KW-0408">Iron</keyword>
<gene>
    <name evidence="6" type="ORF">KT71_03112</name>
</gene>
<name>A4A7D4_9GAMM</name>
<dbReference type="PANTHER" id="PTHR23150">
    <property type="entry name" value="SULFATASE MODIFYING FACTOR 1, 2"/>
    <property type="match status" value="1"/>
</dbReference>
<reference evidence="6 7" key="2">
    <citation type="journal article" date="2009" name="PLoS ONE">
        <title>The photosynthetic apparatus and its regulation in the aerobic gammaproteobacterium Congregibacter litoralis gen. nov., sp. nov.</title>
        <authorList>
            <person name="Spring S."/>
            <person name="Lunsdorf H."/>
            <person name="Fuchs B.M."/>
            <person name="Tindall B.J."/>
        </authorList>
    </citation>
    <scope>NUCLEOTIDE SEQUENCE [LARGE SCALE GENOMIC DNA]</scope>
    <source>
        <strain evidence="6">KT71</strain>
    </source>
</reference>
<evidence type="ECO:0000313" key="6">
    <source>
        <dbReference type="EMBL" id="EAQ98203.1"/>
    </source>
</evidence>
<dbReference type="RefSeq" id="WP_008293028.1">
    <property type="nucleotide sequence ID" value="NZ_CM002299.1"/>
</dbReference>
<feature type="domain" description="Sulfatase-modifying factor enzyme-like" evidence="4">
    <location>
        <begin position="183"/>
        <end position="329"/>
    </location>
</feature>
<keyword evidence="1" id="KW-0560">Oxidoreductase</keyword>
<dbReference type="SUPFAM" id="SSF109854">
    <property type="entry name" value="DinB/YfiT-like putative metalloenzymes"/>
    <property type="match status" value="1"/>
</dbReference>
<feature type="domain" description="Sulfatase-modifying factor enzyme-like" evidence="4">
    <location>
        <begin position="332"/>
        <end position="413"/>
    </location>
</feature>
<dbReference type="InterPro" id="IPR051043">
    <property type="entry name" value="Sulfatase_Mod_Factor_Kinase"/>
</dbReference>
<evidence type="ECO:0000259" key="4">
    <source>
        <dbReference type="Pfam" id="PF03781"/>
    </source>
</evidence>
<dbReference type="GO" id="GO:0052699">
    <property type="term" value="P:ergothioneine biosynthetic process"/>
    <property type="evidence" value="ECO:0007669"/>
    <property type="project" value="InterPro"/>
</dbReference>
<dbReference type="Pfam" id="PF12867">
    <property type="entry name" value="DinB_2"/>
    <property type="match status" value="1"/>
</dbReference>
<dbReference type="Proteomes" id="UP000019205">
    <property type="component" value="Chromosome"/>
</dbReference>
<sequence length="413" mass="46724">MGSESITDRFVATRQRFLAICEPLEVEDYGLQAAAFASPPKWHLAHTSWFFETFLLKPFVADYEPLEPLYEVLFNSYYNGIGDQHPRDQRGLLSRPTLDEVLAYREHVDRAMLSLLKRADGDASGKDILARTVLGIEHERQHQELFFTDLKFSLSANPLYPAYVPAAIEAQQTSAPLSWTRFEEGLVEVGHSGEEFCFDNELPRHRVFLEAFELANRLVTNGEYQAFVDDGAYERPELWLADGWAAVQESHWSGPLHWVDRDGEALEFTLAGLQPRQAGTPVSHVSGYEADAYARWAGARLPREAEWERVAASRETAANAFSMDSFHPKAAEGAELQQLYGACWQWTQSAYSPYPGFAASAGAIGEYNGKFMSNQWVLRGGSCVTPPSQARPTYRNFFYPRDRWQFSGIRLAR</sequence>
<reference evidence="6 7" key="1">
    <citation type="journal article" date="2007" name="Proc. Natl. Acad. Sci. U.S.A.">
        <title>Characterization of a marine gammaproteobacterium capable of aerobic anoxygenic photosynthesis.</title>
        <authorList>
            <person name="Fuchs B.M."/>
            <person name="Spring S."/>
            <person name="Teeling H."/>
            <person name="Quast C."/>
            <person name="Wulf J."/>
            <person name="Schattenhofer M."/>
            <person name="Yan S."/>
            <person name="Ferriera S."/>
            <person name="Johnson J."/>
            <person name="Glockner F.O."/>
            <person name="Amann R."/>
        </authorList>
    </citation>
    <scope>NUCLEOTIDE SEQUENCE [LARGE SCALE GENOMIC DNA]</scope>
    <source>
        <strain evidence="6">KT71</strain>
    </source>
</reference>
<dbReference type="InterPro" id="IPR034660">
    <property type="entry name" value="DinB/YfiT-like"/>
</dbReference>
<dbReference type="InterPro" id="IPR042095">
    <property type="entry name" value="SUMF_sf"/>
</dbReference>
<dbReference type="Gene3D" id="3.90.1580.10">
    <property type="entry name" value="paralog of FGE (formylglycine-generating enzyme)"/>
    <property type="match status" value="1"/>
</dbReference>
<dbReference type="NCBIfam" id="TIGR03440">
    <property type="entry name" value="egtB_TIGR03440"/>
    <property type="match status" value="1"/>
</dbReference>
<evidence type="ECO:0000256" key="3">
    <source>
        <dbReference type="ARBA" id="ARBA00037882"/>
    </source>
</evidence>
<dbReference type="OrthoDB" id="9768004at2"/>
<evidence type="ECO:0008006" key="8">
    <source>
        <dbReference type="Google" id="ProtNLM"/>
    </source>
</evidence>
<comment type="pathway">
    <text evidence="3">Amino-acid biosynthesis; ergothioneine biosynthesis.</text>
</comment>
<proteinExistence type="predicted"/>
<evidence type="ECO:0000259" key="5">
    <source>
        <dbReference type="Pfam" id="PF12867"/>
    </source>
</evidence>
<organism evidence="6 7">
    <name type="scientific">Congregibacter litoralis KT71</name>
    <dbReference type="NCBI Taxonomy" id="314285"/>
    <lineage>
        <taxon>Bacteria</taxon>
        <taxon>Pseudomonadati</taxon>
        <taxon>Pseudomonadota</taxon>
        <taxon>Gammaproteobacteria</taxon>
        <taxon>Cellvibrionales</taxon>
        <taxon>Halieaceae</taxon>
        <taxon>Congregibacter</taxon>
    </lineage>
</organism>
<protein>
    <recommendedName>
        <fullName evidence="8">Ergothioneine biosynthesis protein EgtB</fullName>
    </recommendedName>
</protein>
<dbReference type="InterPro" id="IPR016187">
    <property type="entry name" value="CTDL_fold"/>
</dbReference>
<evidence type="ECO:0000256" key="2">
    <source>
        <dbReference type="ARBA" id="ARBA00023004"/>
    </source>
</evidence>
<dbReference type="EMBL" id="AAOA02000002">
    <property type="protein sequence ID" value="EAQ98203.1"/>
    <property type="molecule type" value="Genomic_DNA"/>
</dbReference>
<dbReference type="InterPro" id="IPR024775">
    <property type="entry name" value="DinB-like"/>
</dbReference>
<dbReference type="eggNOG" id="COG1262">
    <property type="taxonomic scope" value="Bacteria"/>
</dbReference>
<dbReference type="STRING" id="314285.KT71_03112"/>
<accession>A4A7D4</accession>
<dbReference type="Pfam" id="PF03781">
    <property type="entry name" value="FGE-sulfatase"/>
    <property type="match status" value="2"/>
</dbReference>
<dbReference type="InterPro" id="IPR005532">
    <property type="entry name" value="SUMF_dom"/>
</dbReference>
<evidence type="ECO:0000256" key="1">
    <source>
        <dbReference type="ARBA" id="ARBA00023002"/>
    </source>
</evidence>
<feature type="domain" description="DinB-like" evidence="5">
    <location>
        <begin position="10"/>
        <end position="144"/>
    </location>
</feature>
<dbReference type="AlphaFoldDB" id="A4A7D4"/>
<comment type="caution">
    <text evidence="6">The sequence shown here is derived from an EMBL/GenBank/DDBJ whole genome shotgun (WGS) entry which is preliminary data.</text>
</comment>
<evidence type="ECO:0000313" key="7">
    <source>
        <dbReference type="Proteomes" id="UP000019205"/>
    </source>
</evidence>
<dbReference type="SUPFAM" id="SSF56436">
    <property type="entry name" value="C-type lectin-like"/>
    <property type="match status" value="1"/>
</dbReference>
<dbReference type="HOGENOM" id="CLU_012431_9_0_6"/>